<evidence type="ECO:0000313" key="2">
    <source>
        <dbReference type="Proteomes" id="UP000762676"/>
    </source>
</evidence>
<dbReference type="AlphaFoldDB" id="A0AAV4IAD9"/>
<gene>
    <name evidence="1" type="ORF">ElyMa_001235500</name>
</gene>
<reference evidence="1 2" key="1">
    <citation type="journal article" date="2021" name="Elife">
        <title>Chloroplast acquisition without the gene transfer in kleptoplastic sea slugs, Plakobranchus ocellatus.</title>
        <authorList>
            <person name="Maeda T."/>
            <person name="Takahashi S."/>
            <person name="Yoshida T."/>
            <person name="Shimamura S."/>
            <person name="Takaki Y."/>
            <person name="Nagai Y."/>
            <person name="Toyoda A."/>
            <person name="Suzuki Y."/>
            <person name="Arimoto A."/>
            <person name="Ishii H."/>
            <person name="Satoh N."/>
            <person name="Nishiyama T."/>
            <person name="Hasebe M."/>
            <person name="Maruyama T."/>
            <person name="Minagawa J."/>
            <person name="Obokata J."/>
            <person name="Shigenobu S."/>
        </authorList>
    </citation>
    <scope>NUCLEOTIDE SEQUENCE [LARGE SCALE GENOMIC DNA]</scope>
</reference>
<dbReference type="Proteomes" id="UP000762676">
    <property type="component" value="Unassembled WGS sequence"/>
</dbReference>
<name>A0AAV4IAD9_9GAST</name>
<evidence type="ECO:0000313" key="1">
    <source>
        <dbReference type="EMBL" id="GFS06845.1"/>
    </source>
</evidence>
<proteinExistence type="predicted"/>
<accession>A0AAV4IAD9</accession>
<protein>
    <submittedName>
        <fullName evidence="1">Uncharacterized protein</fullName>
    </submittedName>
</protein>
<dbReference type="EMBL" id="BMAT01002426">
    <property type="protein sequence ID" value="GFS06845.1"/>
    <property type="molecule type" value="Genomic_DNA"/>
</dbReference>
<organism evidence="1 2">
    <name type="scientific">Elysia marginata</name>
    <dbReference type="NCBI Taxonomy" id="1093978"/>
    <lineage>
        <taxon>Eukaryota</taxon>
        <taxon>Metazoa</taxon>
        <taxon>Spiralia</taxon>
        <taxon>Lophotrochozoa</taxon>
        <taxon>Mollusca</taxon>
        <taxon>Gastropoda</taxon>
        <taxon>Heterobranchia</taxon>
        <taxon>Euthyneura</taxon>
        <taxon>Panpulmonata</taxon>
        <taxon>Sacoglossa</taxon>
        <taxon>Placobranchoidea</taxon>
        <taxon>Plakobranchidae</taxon>
        <taxon>Elysia</taxon>
    </lineage>
</organism>
<sequence>MELSSRIQLLLGKAPRDTKLETWCSQHRQRMLTTSRQLTSPNDGRDIDYNWRLSVPEFYYGYTPKDAPVAKEDFEDRWANNQYVAWKYLGRHMYNLLRPP</sequence>
<keyword evidence="2" id="KW-1185">Reference proteome</keyword>
<comment type="caution">
    <text evidence="1">The sequence shown here is derived from an EMBL/GenBank/DDBJ whole genome shotgun (WGS) entry which is preliminary data.</text>
</comment>